<reference evidence="5" key="1">
    <citation type="submission" date="2016-10" db="EMBL/GenBank/DDBJ databases">
        <authorList>
            <person name="de Groot N.N."/>
        </authorList>
    </citation>
    <scope>NUCLEOTIDE SEQUENCE</scope>
</reference>
<dbReference type="InterPro" id="IPR022385">
    <property type="entry name" value="Rhs_assc_core"/>
</dbReference>
<feature type="domain" description="Teneurin-like YD-shell" evidence="4">
    <location>
        <begin position="22"/>
        <end position="453"/>
    </location>
</feature>
<gene>
    <name evidence="5" type="ORF">MNB_SV-12-789</name>
</gene>
<accession>A0A1W1BDQ5</accession>
<dbReference type="AlphaFoldDB" id="A0A1W1BDQ5"/>
<organism evidence="5">
    <name type="scientific">hydrothermal vent metagenome</name>
    <dbReference type="NCBI Taxonomy" id="652676"/>
    <lineage>
        <taxon>unclassified sequences</taxon>
        <taxon>metagenomes</taxon>
        <taxon>ecological metagenomes</taxon>
    </lineage>
</organism>
<proteinExistence type="predicted"/>
<dbReference type="Pfam" id="PF25023">
    <property type="entry name" value="TEN_YD-shell"/>
    <property type="match status" value="1"/>
</dbReference>
<keyword evidence="1" id="KW-0245">EGF-like domain</keyword>
<dbReference type="Gene3D" id="2.180.10.10">
    <property type="entry name" value="RHS repeat-associated core"/>
    <property type="match status" value="1"/>
</dbReference>
<dbReference type="InterPro" id="IPR006530">
    <property type="entry name" value="YD"/>
</dbReference>
<evidence type="ECO:0000313" key="5">
    <source>
        <dbReference type="EMBL" id="SFV51568.1"/>
    </source>
</evidence>
<evidence type="ECO:0000256" key="1">
    <source>
        <dbReference type="ARBA" id="ARBA00022536"/>
    </source>
</evidence>
<dbReference type="InterPro" id="IPR056823">
    <property type="entry name" value="TEN-like_YD-shell"/>
</dbReference>
<dbReference type="NCBIfam" id="TIGR01643">
    <property type="entry name" value="YD_repeat_2x"/>
    <property type="match status" value="1"/>
</dbReference>
<evidence type="ECO:0000256" key="2">
    <source>
        <dbReference type="ARBA" id="ARBA00022737"/>
    </source>
</evidence>
<sequence>MTQYTTPRPSVFDFAFNGIDKRTSLKSPLNKTTTYTYNKNRRLTQITKPSGKTIVNNYTNDRLTSTVTTEGTTNYSYLFANKIGSITNGAESLSFTYDGTLLTKITQTGVLNQVIDYSYNNDFKVTSSTYAGVTKNYAYDNDGLLTTSGDYTLTRDAQNGYTTQITDGTLTQNRTYNSYGEITQVDDNSFTYELTNRDNSGAIRQKRETINGTTVTYDYTFDDMGRLTEVQKDDTVVEQYTYDNNGNRASATINGVTTTGSYTLDDQLLVYGDNTYLYNDDGYLTQKTTPNGATTYEYGTLGELRKVVTPTQTIEYLHNANNQRVAKKVDGQIVEKYLWANLTTLLAVYDGSDNLVQRFEYADGRMPIAMMANGQKYYLHYDQVGSLRAVSDSSHNIVKEIVYDTYGNILSDSDEAFKVPFGFAGGLYDKDTKLTRFGYRDYDAYTGKWTARDPIDFGGGDSNLYGYVLGDPISGFDSSGLKLELCRTGNGTEIGYHQFWRINESSIGFYPKDNPQTLPQEGKYKSNDPHHNDNDLSCKEYPDNTPDKCIEKCILNYKDKKAPDYWVFGHQCREESKDMYKECFQKCWGLK</sequence>
<dbReference type="EMBL" id="FPHE01000021">
    <property type="protein sequence ID" value="SFV51568.1"/>
    <property type="molecule type" value="Genomic_DNA"/>
</dbReference>
<evidence type="ECO:0000259" key="4">
    <source>
        <dbReference type="Pfam" id="PF25023"/>
    </source>
</evidence>
<dbReference type="PANTHER" id="PTHR11219">
    <property type="entry name" value="TENEURIN AND N-ACETYLGLUCOSAMINE-1-PHOSPHODIESTER ALPHA-N-ACETYLGLUCOSAMINIDASE"/>
    <property type="match status" value="1"/>
</dbReference>
<evidence type="ECO:0000256" key="3">
    <source>
        <dbReference type="ARBA" id="ARBA00023157"/>
    </source>
</evidence>
<dbReference type="NCBIfam" id="TIGR03696">
    <property type="entry name" value="Rhs_assc_core"/>
    <property type="match status" value="1"/>
</dbReference>
<name>A0A1W1BDQ5_9ZZZZ</name>
<dbReference type="InterPro" id="IPR051216">
    <property type="entry name" value="Teneurin"/>
</dbReference>
<dbReference type="PANTHER" id="PTHR11219:SF69">
    <property type="entry name" value="TENEURIN-A"/>
    <property type="match status" value="1"/>
</dbReference>
<keyword evidence="2" id="KW-0677">Repeat</keyword>
<protein>
    <submittedName>
        <fullName evidence="5">Odd Oz/ten-m homolog 4</fullName>
    </submittedName>
</protein>
<keyword evidence="3" id="KW-1015">Disulfide bond</keyword>